<evidence type="ECO:0000313" key="4">
    <source>
        <dbReference type="RefSeq" id="XP_030981148.1"/>
    </source>
</evidence>
<dbReference type="RefSeq" id="XP_030981148.1">
    <property type="nucleotide sequence ID" value="XM_031127280.1"/>
</dbReference>
<dbReference type="KEGG" id="pgri:PgNI_07265"/>
<name>A0A6P8B1T6_PYRGI</name>
<gene>
    <name evidence="4" type="ORF">PgNI_07265</name>
</gene>
<keyword evidence="3" id="KW-1185">Reference proteome</keyword>
<dbReference type="AlphaFoldDB" id="A0A6P8B1T6"/>
<protein>
    <recommendedName>
        <fullName evidence="2">Nudix hydrolase domain-containing protein</fullName>
    </recommendedName>
</protein>
<reference evidence="4" key="2">
    <citation type="submission" date="2019-10" db="EMBL/GenBank/DDBJ databases">
        <authorList>
            <consortium name="NCBI Genome Project"/>
        </authorList>
    </citation>
    <scope>NUCLEOTIDE SEQUENCE</scope>
    <source>
        <strain evidence="4">NI907</strain>
    </source>
</reference>
<organism evidence="3 4">
    <name type="scientific">Pyricularia grisea</name>
    <name type="common">Crabgrass-specific blast fungus</name>
    <name type="synonym">Magnaporthe grisea</name>
    <dbReference type="NCBI Taxonomy" id="148305"/>
    <lineage>
        <taxon>Eukaryota</taxon>
        <taxon>Fungi</taxon>
        <taxon>Dikarya</taxon>
        <taxon>Ascomycota</taxon>
        <taxon>Pezizomycotina</taxon>
        <taxon>Sordariomycetes</taxon>
        <taxon>Sordariomycetidae</taxon>
        <taxon>Magnaporthales</taxon>
        <taxon>Pyriculariaceae</taxon>
        <taxon>Pyricularia</taxon>
    </lineage>
</organism>
<dbReference type="PANTHER" id="PTHR43736">
    <property type="entry name" value="ADP-RIBOSE PYROPHOSPHATASE"/>
    <property type="match status" value="1"/>
</dbReference>
<dbReference type="PROSITE" id="PS51462">
    <property type="entry name" value="NUDIX"/>
    <property type="match status" value="1"/>
</dbReference>
<reference evidence="4" key="1">
    <citation type="journal article" date="2019" name="Mol. Biol. Evol.">
        <title>Blast fungal genomes show frequent chromosomal changes, gene gains and losses, and effector gene turnover.</title>
        <authorList>
            <person name="Gomez Luciano L.B."/>
            <person name="Jason Tsai I."/>
            <person name="Chuma I."/>
            <person name="Tosa Y."/>
            <person name="Chen Y.H."/>
            <person name="Li J.Y."/>
            <person name="Li M.Y."/>
            <person name="Jade Lu M.Y."/>
            <person name="Nakayashiki H."/>
            <person name="Li W.H."/>
        </authorList>
    </citation>
    <scope>NUCLEOTIDE SEQUENCE</scope>
    <source>
        <strain evidence="4">NI907</strain>
    </source>
</reference>
<dbReference type="GeneID" id="41962189"/>
<dbReference type="CDD" id="cd02883">
    <property type="entry name" value="NUDIX_Hydrolase"/>
    <property type="match status" value="1"/>
</dbReference>
<dbReference type="PANTHER" id="PTHR43736:SF1">
    <property type="entry name" value="DIHYDRONEOPTERIN TRIPHOSPHATE DIPHOSPHATASE"/>
    <property type="match status" value="1"/>
</dbReference>
<sequence length="233" mass="24494">MSSSAPSQPTVTNPAPSTQPAAHPSTSADSPVYKFTISDPDTAATFNVPASAVIAARKAANPANVMYTALGTGAIVFNRARTAVLLVQRSAADSMPNLWEVPGGGVDDSDATVVHAVARELWEEAGLVARRIGAVVPAVEGGPTEFVFATRSGRIVGKFNFVIGADGDEHDVRLDPNEHQACVWATEEECRDEKMGTGLAIPFTTKSQKATVLQAWRMMREGRDGLGGTEDGS</sequence>
<accession>A0A6P8B1T6</accession>
<reference evidence="4" key="3">
    <citation type="submission" date="2025-08" db="UniProtKB">
        <authorList>
            <consortium name="RefSeq"/>
        </authorList>
    </citation>
    <scope>IDENTIFICATION</scope>
    <source>
        <strain evidence="4">NI907</strain>
    </source>
</reference>
<dbReference type="InterPro" id="IPR000086">
    <property type="entry name" value="NUDIX_hydrolase_dom"/>
</dbReference>
<dbReference type="InterPro" id="IPR015797">
    <property type="entry name" value="NUDIX_hydrolase-like_dom_sf"/>
</dbReference>
<proteinExistence type="predicted"/>
<feature type="region of interest" description="Disordered" evidence="1">
    <location>
        <begin position="1"/>
        <end position="33"/>
    </location>
</feature>
<dbReference type="Proteomes" id="UP000515153">
    <property type="component" value="Unplaced"/>
</dbReference>
<evidence type="ECO:0000259" key="2">
    <source>
        <dbReference type="PROSITE" id="PS51462"/>
    </source>
</evidence>
<dbReference type="Pfam" id="PF00293">
    <property type="entry name" value="NUDIX"/>
    <property type="match status" value="1"/>
</dbReference>
<dbReference type="SUPFAM" id="SSF55811">
    <property type="entry name" value="Nudix"/>
    <property type="match status" value="1"/>
</dbReference>
<feature type="compositionally biased region" description="Polar residues" evidence="1">
    <location>
        <begin position="1"/>
        <end position="29"/>
    </location>
</feature>
<evidence type="ECO:0000313" key="3">
    <source>
        <dbReference type="Proteomes" id="UP000515153"/>
    </source>
</evidence>
<feature type="domain" description="Nudix hydrolase" evidence="2">
    <location>
        <begin position="67"/>
        <end position="213"/>
    </location>
</feature>
<dbReference type="Gene3D" id="3.90.79.10">
    <property type="entry name" value="Nucleoside Triphosphate Pyrophosphohydrolase"/>
    <property type="match status" value="1"/>
</dbReference>
<evidence type="ECO:0000256" key="1">
    <source>
        <dbReference type="SAM" id="MobiDB-lite"/>
    </source>
</evidence>